<dbReference type="EMBL" id="WNWS01000362">
    <property type="protein sequence ID" value="KAE9969581.1"/>
    <property type="molecule type" value="Genomic_DNA"/>
</dbReference>
<keyword evidence="3 6" id="KW-1133">Transmembrane helix</keyword>
<dbReference type="GO" id="GO:0016020">
    <property type="term" value="C:membrane"/>
    <property type="evidence" value="ECO:0007669"/>
    <property type="project" value="UniProtKB-SubCell"/>
</dbReference>
<protein>
    <recommendedName>
        <fullName evidence="7">Rhodopsin domain-containing protein</fullName>
    </recommendedName>
</protein>
<evidence type="ECO:0000256" key="5">
    <source>
        <dbReference type="ARBA" id="ARBA00038359"/>
    </source>
</evidence>
<comment type="caution">
    <text evidence="8">The sequence shown here is derived from an EMBL/GenBank/DDBJ whole genome shotgun (WGS) entry which is preliminary data.</text>
</comment>
<feature type="transmembrane region" description="Helical" evidence="6">
    <location>
        <begin position="181"/>
        <end position="205"/>
    </location>
</feature>
<keyword evidence="2 6" id="KW-0812">Transmembrane</keyword>
<evidence type="ECO:0000313" key="9">
    <source>
        <dbReference type="Proteomes" id="UP000447873"/>
    </source>
</evidence>
<evidence type="ECO:0000256" key="3">
    <source>
        <dbReference type="ARBA" id="ARBA00022989"/>
    </source>
</evidence>
<dbReference type="AlphaFoldDB" id="A0A8H3YUG1"/>
<evidence type="ECO:0000256" key="2">
    <source>
        <dbReference type="ARBA" id="ARBA00022692"/>
    </source>
</evidence>
<dbReference type="InterPro" id="IPR049326">
    <property type="entry name" value="Rhodopsin_dom_fungi"/>
</dbReference>
<proteinExistence type="inferred from homology"/>
<dbReference type="Proteomes" id="UP000447873">
    <property type="component" value="Unassembled WGS sequence"/>
</dbReference>
<accession>A0A8H3YUG1</accession>
<feature type="domain" description="Rhodopsin" evidence="7">
    <location>
        <begin position="40"/>
        <end position="300"/>
    </location>
</feature>
<reference evidence="8 9" key="1">
    <citation type="submission" date="2018-12" db="EMBL/GenBank/DDBJ databases">
        <title>Venturia inaequalis Genome Resource.</title>
        <authorList>
            <person name="Lichtner F.J."/>
        </authorList>
    </citation>
    <scope>NUCLEOTIDE SEQUENCE [LARGE SCALE GENOMIC DNA]</scope>
    <source>
        <strain evidence="8 9">120213</strain>
    </source>
</reference>
<feature type="transmembrane region" description="Helical" evidence="6">
    <location>
        <begin position="20"/>
        <end position="44"/>
    </location>
</feature>
<evidence type="ECO:0000256" key="1">
    <source>
        <dbReference type="ARBA" id="ARBA00004141"/>
    </source>
</evidence>
<evidence type="ECO:0000256" key="6">
    <source>
        <dbReference type="SAM" id="Phobius"/>
    </source>
</evidence>
<organism evidence="8 9">
    <name type="scientific">Venturia inaequalis</name>
    <name type="common">Apple scab fungus</name>
    <dbReference type="NCBI Taxonomy" id="5025"/>
    <lineage>
        <taxon>Eukaryota</taxon>
        <taxon>Fungi</taxon>
        <taxon>Dikarya</taxon>
        <taxon>Ascomycota</taxon>
        <taxon>Pezizomycotina</taxon>
        <taxon>Dothideomycetes</taxon>
        <taxon>Pleosporomycetidae</taxon>
        <taxon>Venturiales</taxon>
        <taxon>Venturiaceae</taxon>
        <taxon>Venturia</taxon>
    </lineage>
</organism>
<comment type="subcellular location">
    <subcellularLocation>
        <location evidence="1">Membrane</location>
        <topology evidence="1">Multi-pass membrane protein</topology>
    </subcellularLocation>
</comment>
<name>A0A8H3YUG1_VENIN</name>
<feature type="transmembrane region" description="Helical" evidence="6">
    <location>
        <begin position="138"/>
        <end position="161"/>
    </location>
</feature>
<feature type="transmembrane region" description="Helical" evidence="6">
    <location>
        <begin position="217"/>
        <end position="238"/>
    </location>
</feature>
<feature type="transmembrane region" description="Helical" evidence="6">
    <location>
        <begin position="99"/>
        <end position="117"/>
    </location>
</feature>
<dbReference type="PANTHER" id="PTHR33048:SF123">
    <property type="entry name" value="INTEGRAL MEMBRANE PROTEIN"/>
    <property type="match status" value="1"/>
</dbReference>
<evidence type="ECO:0000259" key="7">
    <source>
        <dbReference type="Pfam" id="PF20684"/>
    </source>
</evidence>
<dbReference type="InterPro" id="IPR052337">
    <property type="entry name" value="SAT4-like"/>
</dbReference>
<comment type="similarity">
    <text evidence="5">Belongs to the SAT4 family.</text>
</comment>
<evidence type="ECO:0000313" key="8">
    <source>
        <dbReference type="EMBL" id="KAE9969581.1"/>
    </source>
</evidence>
<sequence length="426" mass="47446">MVFVPNGSAYRAPVAPDTIGWATLSPTIALTCTAFIVVLLRLYTRKELIRHIGREDFLISLSMMLSFAYMGIVAAQLTVIKKAVHKAPDGSSPVTPAEIKLIVAGQCVYLALTNITKASIVTQYLKIFNDTSYRTLQWACYVVFTLLILSFTLGVFWGIFLCWPVKKLWQTERSGHCGNSLVYWTAAASINTGLDFLVWALPIPIVRRLKLPWRQMYWICVLFSVGCFTCVVGIVRIVRVRDTAAHHLFASKPYPRPSKHLTLMYFLKESAGASVTWSAAEANVGIICASLILIKPLLQKWFPNMLSSPAPSRRNLRLPTIDFNGKQSSHAKSGTSSHAKSGTASHIWTCSTLVDPERMTTVFGSNGQPIVPGITVMVETTQTSQHNSRCDLRNSDLGLQAAEAAAPWTKIWDEQYYLKKLQQQER</sequence>
<feature type="transmembrane region" description="Helical" evidence="6">
    <location>
        <begin position="56"/>
        <end position="79"/>
    </location>
</feature>
<evidence type="ECO:0000256" key="4">
    <source>
        <dbReference type="ARBA" id="ARBA00023136"/>
    </source>
</evidence>
<dbReference type="PANTHER" id="PTHR33048">
    <property type="entry name" value="PTH11-LIKE INTEGRAL MEMBRANE PROTEIN (AFU_ORTHOLOGUE AFUA_5G11245)"/>
    <property type="match status" value="1"/>
</dbReference>
<dbReference type="Pfam" id="PF20684">
    <property type="entry name" value="Fung_rhodopsin"/>
    <property type="match status" value="1"/>
</dbReference>
<gene>
    <name evidence="8" type="ORF">EG328_006794</name>
</gene>
<keyword evidence="4 6" id="KW-0472">Membrane</keyword>